<gene>
    <name evidence="3" type="ORF">R7226_25470</name>
</gene>
<feature type="signal peptide" evidence="2">
    <location>
        <begin position="1"/>
        <end position="23"/>
    </location>
</feature>
<name>A0ABU4HYF0_9ACTN</name>
<proteinExistence type="predicted"/>
<dbReference type="Proteomes" id="UP001284601">
    <property type="component" value="Unassembled WGS sequence"/>
</dbReference>
<dbReference type="RefSeq" id="WP_318600192.1">
    <property type="nucleotide sequence ID" value="NZ_JAWSTH010000100.1"/>
</dbReference>
<feature type="compositionally biased region" description="Gly residues" evidence="1">
    <location>
        <begin position="319"/>
        <end position="328"/>
    </location>
</feature>
<comment type="caution">
    <text evidence="3">The sequence shown here is derived from an EMBL/GenBank/DDBJ whole genome shotgun (WGS) entry which is preliminary data.</text>
</comment>
<dbReference type="EMBL" id="JAWSTH010000100">
    <property type="protein sequence ID" value="MDW5597727.1"/>
    <property type="molecule type" value="Genomic_DNA"/>
</dbReference>
<reference evidence="4" key="1">
    <citation type="submission" date="2023-07" db="EMBL/GenBank/DDBJ databases">
        <title>Conexibacter stalactiti sp. nov., isolated from stalactites in a lava cave and emended description of the genus Conexibacter.</title>
        <authorList>
            <person name="Lee S.D."/>
        </authorList>
    </citation>
    <scope>NUCLEOTIDE SEQUENCE [LARGE SCALE GENOMIC DNA]</scope>
    <source>
        <strain evidence="4">KCTC 39840</strain>
    </source>
</reference>
<keyword evidence="2" id="KW-0732">Signal</keyword>
<dbReference type="SUPFAM" id="SSF69304">
    <property type="entry name" value="Tricorn protease N-terminal domain"/>
    <property type="match status" value="1"/>
</dbReference>
<evidence type="ECO:0000313" key="4">
    <source>
        <dbReference type="Proteomes" id="UP001284601"/>
    </source>
</evidence>
<feature type="chain" id="PRO_5045411385" description="WD40 repeat protein" evidence="2">
    <location>
        <begin position="24"/>
        <end position="412"/>
    </location>
</feature>
<sequence length="412" mass="42195">MHSIRKLTAIAVTAGALAAPASAAADSIVYTRGHNIWLADGDGGSQYQVTTDGTAENPWRSPSQADDGTIVAARAKPNGGPLHRLRQNGDVINQIPLPAMQAGPFDPAVSPDGALIAYEHTFARYVNGWLETGSDIRYARADGSGGTEQWPGVSTGATAPSWIDNGRTLVGRGSVAFTQQPGSASQQWWSDYDHYGIFGAGGDLSDGETAGGRVAMIRGGAVDGNTVVVYDAAGGIGATPGYLCTIGDPAAGPNGRRFADPTLSADGRRVYTQQGDGIYVAVAPAGNGCDGWTERRVIDGGAEPDWGPANVNPGPRTPVGGGGGGGGTSPAPAPAPAPAPVRTPTAPSAPSGTRAPARAPSRAANRCARLKGAKRTACLKQVKRAQAIARCKRTKKAKALTRCVRAAKRSTR</sequence>
<keyword evidence="4" id="KW-1185">Reference proteome</keyword>
<evidence type="ECO:0000256" key="2">
    <source>
        <dbReference type="SAM" id="SignalP"/>
    </source>
</evidence>
<protein>
    <recommendedName>
        <fullName evidence="5">WD40 repeat protein</fullName>
    </recommendedName>
</protein>
<dbReference type="Gene3D" id="2.120.10.30">
    <property type="entry name" value="TolB, C-terminal domain"/>
    <property type="match status" value="1"/>
</dbReference>
<dbReference type="InterPro" id="IPR011042">
    <property type="entry name" value="6-blade_b-propeller_TolB-like"/>
</dbReference>
<evidence type="ECO:0000313" key="3">
    <source>
        <dbReference type="EMBL" id="MDW5597727.1"/>
    </source>
</evidence>
<feature type="region of interest" description="Disordered" evidence="1">
    <location>
        <begin position="294"/>
        <end position="365"/>
    </location>
</feature>
<evidence type="ECO:0008006" key="5">
    <source>
        <dbReference type="Google" id="ProtNLM"/>
    </source>
</evidence>
<accession>A0ABU4HYF0</accession>
<feature type="compositionally biased region" description="Pro residues" evidence="1">
    <location>
        <begin position="331"/>
        <end position="341"/>
    </location>
</feature>
<evidence type="ECO:0000256" key="1">
    <source>
        <dbReference type="SAM" id="MobiDB-lite"/>
    </source>
</evidence>
<organism evidence="3 4">
    <name type="scientific">Conexibacter stalactiti</name>
    <dbReference type="NCBI Taxonomy" id="1940611"/>
    <lineage>
        <taxon>Bacteria</taxon>
        <taxon>Bacillati</taxon>
        <taxon>Actinomycetota</taxon>
        <taxon>Thermoleophilia</taxon>
        <taxon>Solirubrobacterales</taxon>
        <taxon>Conexibacteraceae</taxon>
        <taxon>Conexibacter</taxon>
    </lineage>
</organism>
<feature type="compositionally biased region" description="Low complexity" evidence="1">
    <location>
        <begin position="342"/>
        <end position="365"/>
    </location>
</feature>